<evidence type="ECO:0000256" key="1">
    <source>
        <dbReference type="ARBA" id="ARBA00001962"/>
    </source>
</evidence>
<organism evidence="7 8">
    <name type="scientific">Zhongshania aliphaticivorans</name>
    <dbReference type="NCBI Taxonomy" id="1470434"/>
    <lineage>
        <taxon>Bacteria</taxon>
        <taxon>Pseudomonadati</taxon>
        <taxon>Pseudomonadota</taxon>
        <taxon>Gammaproteobacteria</taxon>
        <taxon>Cellvibrionales</taxon>
        <taxon>Spongiibacteraceae</taxon>
        <taxon>Zhongshania</taxon>
    </lineage>
</organism>
<sequence>MSSSHYYQYNMRSTIHCAAGSVIRIPALFEGMGAKRVVLFSDIGLEQAGIVDQIKAVFASCSSNKAVLVGVYTGISQDAACQSVNAATAYARSVAADAILAVGGGSVLDASKGVKYSLQHGATDIADLLQSGIKIDAWPSCQHSGIPHIGVPTTAGTGAEVSPVAVFYNEALGIKTNLVAPFLEPDMAVLDGNLCLGLPDFLTAATGMDALTHALEAVASPTANAMTDAHAFHAAQMIVENLPKVIDNGKDVVARSNMLQASSLAIDAFGGSLNAIPIHNCAHAFGGMFHIPHGDANAALLPVVMEACPEFYAGKGQRLAKALNLSQNGSDQELLGNCIKFLIDFQQRIGCTTNFKRWEVNQDKQDAIYHAIASDPAAMFYNIPPAAMAKIVQAVC</sequence>
<comment type="similarity">
    <text evidence="2">Belongs to the iron-containing alcohol dehydrogenase family.</text>
</comment>
<dbReference type="PROSITE" id="PS00913">
    <property type="entry name" value="ADH_IRON_1"/>
    <property type="match status" value="1"/>
</dbReference>
<name>A0A127M7Y3_9GAMM</name>
<evidence type="ECO:0000256" key="3">
    <source>
        <dbReference type="ARBA" id="ARBA00023002"/>
    </source>
</evidence>
<dbReference type="CDD" id="cd14863">
    <property type="entry name" value="Fe-ADH-like"/>
    <property type="match status" value="1"/>
</dbReference>
<keyword evidence="3" id="KW-0560">Oxidoreductase</keyword>
<dbReference type="RefSeq" id="WP_008251353.1">
    <property type="nucleotide sequence ID" value="NZ_CP014544.1"/>
</dbReference>
<feature type="domain" description="Alcohol dehydrogenase iron-type/glycerol dehydrogenase GldA" evidence="5">
    <location>
        <begin position="14"/>
        <end position="191"/>
    </location>
</feature>
<feature type="domain" description="Fe-containing alcohol dehydrogenase-like C-terminal" evidence="6">
    <location>
        <begin position="203"/>
        <end position="387"/>
    </location>
</feature>
<reference evidence="7 8" key="1">
    <citation type="submission" date="2015-12" db="EMBL/GenBank/DDBJ databases">
        <authorList>
            <person name="Shamseldin A."/>
            <person name="Moawad H."/>
            <person name="Abd El-Rahim W.M."/>
            <person name="Sadowsky M.J."/>
        </authorList>
    </citation>
    <scope>NUCLEOTIDE SEQUENCE [LARGE SCALE GENOMIC DNA]</scope>
    <source>
        <strain evidence="7 8">SM2</strain>
    </source>
</reference>
<dbReference type="Proteomes" id="UP000074119">
    <property type="component" value="Chromosome"/>
</dbReference>
<dbReference type="PANTHER" id="PTHR11496:SF102">
    <property type="entry name" value="ALCOHOL DEHYDROGENASE 4"/>
    <property type="match status" value="1"/>
</dbReference>
<dbReference type="Gene3D" id="1.20.1090.10">
    <property type="entry name" value="Dehydroquinate synthase-like - alpha domain"/>
    <property type="match status" value="1"/>
</dbReference>
<keyword evidence="4" id="KW-0520">NAD</keyword>
<accession>A0A127M7Y3</accession>
<evidence type="ECO:0000313" key="8">
    <source>
        <dbReference type="Proteomes" id="UP000074119"/>
    </source>
</evidence>
<dbReference type="GO" id="GO:0046872">
    <property type="term" value="F:metal ion binding"/>
    <property type="evidence" value="ECO:0007669"/>
    <property type="project" value="InterPro"/>
</dbReference>
<dbReference type="EMBL" id="CP014544">
    <property type="protein sequence ID" value="AMO69336.1"/>
    <property type="molecule type" value="Genomic_DNA"/>
</dbReference>
<protein>
    <submittedName>
        <fullName evidence="7">Uncharacterized protein</fullName>
    </submittedName>
</protein>
<dbReference type="STRING" id="1470434.AZF00_13945"/>
<dbReference type="Pfam" id="PF00465">
    <property type="entry name" value="Fe-ADH"/>
    <property type="match status" value="1"/>
</dbReference>
<dbReference type="AlphaFoldDB" id="A0A127M7Y3"/>
<evidence type="ECO:0000313" key="7">
    <source>
        <dbReference type="EMBL" id="AMO69336.1"/>
    </source>
</evidence>
<comment type="cofactor">
    <cofactor evidence="1">
        <name>Fe cation</name>
        <dbReference type="ChEBI" id="CHEBI:24875"/>
    </cofactor>
</comment>
<gene>
    <name evidence="7" type="ORF">AZF00_13945</name>
</gene>
<dbReference type="InterPro" id="IPR001670">
    <property type="entry name" value="ADH_Fe/GldA"/>
</dbReference>
<evidence type="ECO:0000256" key="2">
    <source>
        <dbReference type="ARBA" id="ARBA00007358"/>
    </source>
</evidence>
<evidence type="ECO:0000256" key="4">
    <source>
        <dbReference type="ARBA" id="ARBA00023027"/>
    </source>
</evidence>
<proteinExistence type="inferred from homology"/>
<dbReference type="Gene3D" id="3.40.50.1970">
    <property type="match status" value="1"/>
</dbReference>
<dbReference type="Pfam" id="PF25137">
    <property type="entry name" value="ADH_Fe_C"/>
    <property type="match status" value="1"/>
</dbReference>
<dbReference type="SUPFAM" id="SSF56796">
    <property type="entry name" value="Dehydroquinate synthase-like"/>
    <property type="match status" value="1"/>
</dbReference>
<evidence type="ECO:0000259" key="5">
    <source>
        <dbReference type="Pfam" id="PF00465"/>
    </source>
</evidence>
<evidence type="ECO:0000259" key="6">
    <source>
        <dbReference type="Pfam" id="PF25137"/>
    </source>
</evidence>
<dbReference type="InterPro" id="IPR039697">
    <property type="entry name" value="Alcohol_dehydrogenase_Fe"/>
</dbReference>
<dbReference type="PANTHER" id="PTHR11496">
    <property type="entry name" value="ALCOHOL DEHYDROGENASE"/>
    <property type="match status" value="1"/>
</dbReference>
<dbReference type="KEGG" id="zal:AZF00_13945"/>
<dbReference type="InterPro" id="IPR056798">
    <property type="entry name" value="ADH_Fe_C"/>
</dbReference>
<dbReference type="GO" id="GO:0004022">
    <property type="term" value="F:alcohol dehydrogenase (NAD+) activity"/>
    <property type="evidence" value="ECO:0007669"/>
    <property type="project" value="TreeGrafter"/>
</dbReference>
<dbReference type="InterPro" id="IPR018211">
    <property type="entry name" value="ADH_Fe_CS"/>
</dbReference>